<accession>A0A5R9G9I3</accession>
<dbReference type="OrthoDB" id="9759607at2"/>
<dbReference type="FunFam" id="3.30.70.270:FF:000001">
    <property type="entry name" value="Diguanylate cyclase domain protein"/>
    <property type="match status" value="1"/>
</dbReference>
<feature type="transmembrane region" description="Helical" evidence="1">
    <location>
        <begin position="44"/>
        <end position="70"/>
    </location>
</feature>
<keyword evidence="1" id="KW-0472">Membrane</keyword>
<evidence type="ECO:0000313" key="6">
    <source>
        <dbReference type="Proteomes" id="UP000309676"/>
    </source>
</evidence>
<evidence type="ECO:0000256" key="1">
    <source>
        <dbReference type="PROSITE-ProRule" id="PRU00244"/>
    </source>
</evidence>
<feature type="domain" description="EAL" evidence="2">
    <location>
        <begin position="416"/>
        <end position="669"/>
    </location>
</feature>
<dbReference type="PROSITE" id="PS50887">
    <property type="entry name" value="GGDEF"/>
    <property type="match status" value="1"/>
</dbReference>
<feature type="transmembrane region" description="Helical" evidence="1">
    <location>
        <begin position="142"/>
        <end position="163"/>
    </location>
</feature>
<comment type="caution">
    <text evidence="5">The sequence shown here is derived from an EMBL/GenBank/DDBJ whole genome shotgun (WGS) entry which is preliminary data.</text>
</comment>
<feature type="transmembrane region" description="Helical" evidence="1">
    <location>
        <begin position="214"/>
        <end position="238"/>
    </location>
</feature>
<dbReference type="GO" id="GO:0016020">
    <property type="term" value="C:membrane"/>
    <property type="evidence" value="ECO:0007669"/>
    <property type="project" value="UniProtKB-UniRule"/>
</dbReference>
<keyword evidence="6" id="KW-1185">Reference proteome</keyword>
<dbReference type="SUPFAM" id="SSF55073">
    <property type="entry name" value="Nucleotide cyclase"/>
    <property type="match status" value="1"/>
</dbReference>
<sequence length="669" mass="73943">MATLHGHYNPWIVFLSFAIAMFASYTALSLTSKIMSASRRAKPGWIAAGSIVMGCGIWSMHFIGMMAFHLPITIRYDVPTTIVSLLLAVFASCVAFAATSTARVGKRRLALGGLAMSAGITGMHYTGMAAMRMNGSIAYDKVVWTLSAVVALLVSYAALFLFMRFRSRKGMRARRWAGAAAMGLAICGMHYTGMAAAKFSAEPGTATGEGVTNFSFLLIGVALTISIILFLSWVAVYFDRHVLERMAYSDPLTGLPNRHVLDRVFEELLSERAGKKLAVLFLDLDRFKTINDTLGHDAGDELILQVSGRLRAGLSPGQAVYRLGGDEFLLLLPGSERTEAEALALRLLQEIKAPYRIGDNELYITASIGISLAPEHASDRSSLMKAADTAMYEAKRAGKNRHAVFDAELGRRMERKLRLEKDLRKAMALEEFYVVYQPQWHSTAERPIGMEALARWRHPELGVVSPAEFIPLAEETGLIIPLTRWVMFESCRQAAEWRRDGWAEACVSVNLSVRVFESQHLFEMTTGALGAAGLEPERLEVEITESLLLYNVQEIVHQLTELRALGVKIAMDDFGSGYSSLGSLDRLPLDTLKIDQLFIRESNISSKQAILQAIVTLASELRMEMVAEGVETEEQIALLRDAGCHVMQGYYYGKPMEKEAVREWLASRG</sequence>
<dbReference type="Pfam" id="PF00990">
    <property type="entry name" value="GGDEF"/>
    <property type="match status" value="1"/>
</dbReference>
<dbReference type="Proteomes" id="UP000309676">
    <property type="component" value="Unassembled WGS sequence"/>
</dbReference>
<name>A0A5R9G9I3_9BACL</name>
<dbReference type="InterPro" id="IPR000160">
    <property type="entry name" value="GGDEF_dom"/>
</dbReference>
<dbReference type="PANTHER" id="PTHR44757:SF2">
    <property type="entry name" value="BIOFILM ARCHITECTURE MAINTENANCE PROTEIN MBAA"/>
    <property type="match status" value="1"/>
</dbReference>
<evidence type="ECO:0000259" key="3">
    <source>
        <dbReference type="PROSITE" id="PS50887"/>
    </source>
</evidence>
<protein>
    <submittedName>
        <fullName evidence="5">EAL domain-containing protein</fullName>
    </submittedName>
</protein>
<keyword evidence="1" id="KW-0812">Transmembrane</keyword>
<reference evidence="5 6" key="1">
    <citation type="submission" date="2019-05" db="EMBL/GenBank/DDBJ databases">
        <authorList>
            <person name="Narsing Rao M.P."/>
            <person name="Li W.J."/>
        </authorList>
    </citation>
    <scope>NUCLEOTIDE SEQUENCE [LARGE SCALE GENOMIC DNA]</scope>
    <source>
        <strain evidence="5 6">SYSU_K30003</strain>
    </source>
</reference>
<dbReference type="PROSITE" id="PS50883">
    <property type="entry name" value="EAL"/>
    <property type="match status" value="1"/>
</dbReference>
<feature type="transmembrane region" description="Helical" evidence="1">
    <location>
        <begin position="109"/>
        <end position="130"/>
    </location>
</feature>
<dbReference type="InterPro" id="IPR052155">
    <property type="entry name" value="Biofilm_reg_signaling"/>
</dbReference>
<evidence type="ECO:0000259" key="2">
    <source>
        <dbReference type="PROSITE" id="PS50883"/>
    </source>
</evidence>
<dbReference type="PROSITE" id="PS50924">
    <property type="entry name" value="MHYT"/>
    <property type="match status" value="1"/>
</dbReference>
<dbReference type="InterPro" id="IPR035919">
    <property type="entry name" value="EAL_sf"/>
</dbReference>
<feature type="transmembrane region" description="Helical" evidence="1">
    <location>
        <begin position="82"/>
        <end position="102"/>
    </location>
</feature>
<gene>
    <name evidence="5" type="ORF">FE782_24000</name>
</gene>
<dbReference type="CDD" id="cd01948">
    <property type="entry name" value="EAL"/>
    <property type="match status" value="1"/>
</dbReference>
<dbReference type="PANTHER" id="PTHR44757">
    <property type="entry name" value="DIGUANYLATE CYCLASE DGCP"/>
    <property type="match status" value="1"/>
</dbReference>
<dbReference type="SMART" id="SM00267">
    <property type="entry name" value="GGDEF"/>
    <property type="match status" value="1"/>
</dbReference>
<dbReference type="Pfam" id="PF03707">
    <property type="entry name" value="MHYT"/>
    <property type="match status" value="3"/>
</dbReference>
<dbReference type="EMBL" id="VCIW01000019">
    <property type="protein sequence ID" value="TLS49734.1"/>
    <property type="molecule type" value="Genomic_DNA"/>
</dbReference>
<dbReference type="CDD" id="cd01949">
    <property type="entry name" value="GGDEF"/>
    <property type="match status" value="1"/>
</dbReference>
<keyword evidence="1" id="KW-1133">Transmembrane helix</keyword>
<dbReference type="SMART" id="SM00052">
    <property type="entry name" value="EAL"/>
    <property type="match status" value="1"/>
</dbReference>
<dbReference type="InterPro" id="IPR005330">
    <property type="entry name" value="MHYT_dom"/>
</dbReference>
<dbReference type="RefSeq" id="WP_138196887.1">
    <property type="nucleotide sequence ID" value="NZ_VCIW01000019.1"/>
</dbReference>
<dbReference type="Pfam" id="PF00563">
    <property type="entry name" value="EAL"/>
    <property type="match status" value="1"/>
</dbReference>
<dbReference type="Gene3D" id="3.20.20.450">
    <property type="entry name" value="EAL domain"/>
    <property type="match status" value="1"/>
</dbReference>
<dbReference type="SUPFAM" id="SSF141868">
    <property type="entry name" value="EAL domain-like"/>
    <property type="match status" value="1"/>
</dbReference>
<organism evidence="5 6">
    <name type="scientific">Paenibacillus antri</name>
    <dbReference type="NCBI Taxonomy" id="2582848"/>
    <lineage>
        <taxon>Bacteria</taxon>
        <taxon>Bacillati</taxon>
        <taxon>Bacillota</taxon>
        <taxon>Bacilli</taxon>
        <taxon>Bacillales</taxon>
        <taxon>Paenibacillaceae</taxon>
        <taxon>Paenibacillus</taxon>
    </lineage>
</organism>
<dbReference type="AlphaFoldDB" id="A0A5R9G9I3"/>
<dbReference type="InterPro" id="IPR001633">
    <property type="entry name" value="EAL_dom"/>
</dbReference>
<dbReference type="Gene3D" id="3.30.70.270">
    <property type="match status" value="1"/>
</dbReference>
<dbReference type="NCBIfam" id="TIGR00254">
    <property type="entry name" value="GGDEF"/>
    <property type="match status" value="1"/>
</dbReference>
<proteinExistence type="predicted"/>
<feature type="domain" description="MHYT" evidence="4">
    <location>
        <begin position="8"/>
        <end position="200"/>
    </location>
</feature>
<feature type="transmembrane region" description="Helical" evidence="1">
    <location>
        <begin position="12"/>
        <end position="32"/>
    </location>
</feature>
<dbReference type="InterPro" id="IPR043128">
    <property type="entry name" value="Rev_trsase/Diguanyl_cyclase"/>
</dbReference>
<evidence type="ECO:0000313" key="5">
    <source>
        <dbReference type="EMBL" id="TLS49734.1"/>
    </source>
</evidence>
<feature type="domain" description="GGDEF" evidence="3">
    <location>
        <begin position="275"/>
        <end position="407"/>
    </location>
</feature>
<dbReference type="InterPro" id="IPR029787">
    <property type="entry name" value="Nucleotide_cyclase"/>
</dbReference>
<evidence type="ECO:0000259" key="4">
    <source>
        <dbReference type="PROSITE" id="PS50924"/>
    </source>
</evidence>
<feature type="transmembrane region" description="Helical" evidence="1">
    <location>
        <begin position="175"/>
        <end position="194"/>
    </location>
</feature>